<evidence type="ECO:0000313" key="2">
    <source>
        <dbReference type="EMBL" id="GFY87397.1"/>
    </source>
</evidence>
<reference evidence="2 3" key="1">
    <citation type="submission" date="2019-07" db="EMBL/GenBank/DDBJ databases">
        <title>De Novo Assembly of kiwifruit Actinidia rufa.</title>
        <authorList>
            <person name="Sugita-Konishi S."/>
            <person name="Sato K."/>
            <person name="Mori E."/>
            <person name="Abe Y."/>
            <person name="Kisaki G."/>
            <person name="Hamano K."/>
            <person name="Suezawa K."/>
            <person name="Otani M."/>
            <person name="Fukuda T."/>
            <person name="Manabe T."/>
            <person name="Gomi K."/>
            <person name="Tabuchi M."/>
            <person name="Akimitsu K."/>
            <person name="Kataoka I."/>
        </authorList>
    </citation>
    <scope>NUCLEOTIDE SEQUENCE [LARGE SCALE GENOMIC DNA]</scope>
    <source>
        <strain evidence="3">cv. Fuchu</strain>
    </source>
</reference>
<evidence type="ECO:0000313" key="3">
    <source>
        <dbReference type="Proteomes" id="UP000585474"/>
    </source>
</evidence>
<protein>
    <submittedName>
        <fullName evidence="2">Uncharacterized protein</fullName>
    </submittedName>
</protein>
<gene>
    <name evidence="2" type="ORF">Acr_05g0010360</name>
</gene>
<dbReference type="Proteomes" id="UP000585474">
    <property type="component" value="Unassembled WGS sequence"/>
</dbReference>
<evidence type="ECO:0000256" key="1">
    <source>
        <dbReference type="SAM" id="MobiDB-lite"/>
    </source>
</evidence>
<organism evidence="2 3">
    <name type="scientific">Actinidia rufa</name>
    <dbReference type="NCBI Taxonomy" id="165716"/>
    <lineage>
        <taxon>Eukaryota</taxon>
        <taxon>Viridiplantae</taxon>
        <taxon>Streptophyta</taxon>
        <taxon>Embryophyta</taxon>
        <taxon>Tracheophyta</taxon>
        <taxon>Spermatophyta</taxon>
        <taxon>Magnoliopsida</taxon>
        <taxon>eudicotyledons</taxon>
        <taxon>Gunneridae</taxon>
        <taxon>Pentapetalae</taxon>
        <taxon>asterids</taxon>
        <taxon>Ericales</taxon>
        <taxon>Actinidiaceae</taxon>
        <taxon>Actinidia</taxon>
    </lineage>
</organism>
<keyword evidence="3" id="KW-1185">Reference proteome</keyword>
<accession>A0A7J0EPA7</accession>
<sequence length="174" mass="18810">MPPCNARGRTRLLPGARGACVVHGARGNSKEKDDENYQKSVMGGGANSPGGNVGGVRGAPLMTIGGAEFMQGVFIAIKQIMRVTWNVDHCGTGMRYGNAVHHILRNVKFEIVEISFEELEPMVLNLGHELLNHVLYVDLCSFHLLVVAALVGFHHCHHLKNSNASLLVLLGNPP</sequence>
<dbReference type="AlphaFoldDB" id="A0A7J0EPA7"/>
<name>A0A7J0EPA7_9ERIC</name>
<dbReference type="EMBL" id="BJWL01000005">
    <property type="protein sequence ID" value="GFY87397.1"/>
    <property type="molecule type" value="Genomic_DNA"/>
</dbReference>
<feature type="compositionally biased region" description="Basic and acidic residues" evidence="1">
    <location>
        <begin position="28"/>
        <end position="37"/>
    </location>
</feature>
<comment type="caution">
    <text evidence="2">The sequence shown here is derived from an EMBL/GenBank/DDBJ whole genome shotgun (WGS) entry which is preliminary data.</text>
</comment>
<feature type="region of interest" description="Disordered" evidence="1">
    <location>
        <begin position="25"/>
        <end position="49"/>
    </location>
</feature>
<proteinExistence type="predicted"/>